<dbReference type="Proteomes" id="UP001344658">
    <property type="component" value="Unassembled WGS sequence"/>
</dbReference>
<evidence type="ECO:0000313" key="2">
    <source>
        <dbReference type="EMBL" id="MEE4544177.1"/>
    </source>
</evidence>
<organism evidence="2 3">
    <name type="scientific">Actinacidiphila polyblastidii</name>
    <dbReference type="NCBI Taxonomy" id="3110430"/>
    <lineage>
        <taxon>Bacteria</taxon>
        <taxon>Bacillati</taxon>
        <taxon>Actinomycetota</taxon>
        <taxon>Actinomycetes</taxon>
        <taxon>Kitasatosporales</taxon>
        <taxon>Streptomycetaceae</taxon>
        <taxon>Actinacidiphila</taxon>
    </lineage>
</organism>
<accession>A0ABU7PGG7</accession>
<gene>
    <name evidence="2" type="ORF">V2S66_19635</name>
</gene>
<feature type="transmembrane region" description="Helical" evidence="1">
    <location>
        <begin position="31"/>
        <end position="51"/>
    </location>
</feature>
<name>A0ABU7PGG7_9ACTN</name>
<evidence type="ECO:0000256" key="1">
    <source>
        <dbReference type="SAM" id="Phobius"/>
    </source>
</evidence>
<keyword evidence="1" id="KW-1133">Transmembrane helix</keyword>
<evidence type="ECO:0000313" key="3">
    <source>
        <dbReference type="Proteomes" id="UP001344658"/>
    </source>
</evidence>
<keyword evidence="1" id="KW-0812">Transmembrane</keyword>
<protein>
    <submittedName>
        <fullName evidence="2">Uncharacterized protein</fullName>
    </submittedName>
</protein>
<reference evidence="2 3" key="1">
    <citation type="submission" date="2023-12" db="EMBL/GenBank/DDBJ databases">
        <title>Streptomyces sp. V4-01.</title>
        <authorList>
            <person name="Somphong A."/>
            <person name="Phongsopitanun W."/>
        </authorList>
    </citation>
    <scope>NUCLEOTIDE SEQUENCE [LARGE SCALE GENOMIC DNA]</scope>
    <source>
        <strain evidence="2 3">V4-01</strain>
    </source>
</reference>
<proteinExistence type="predicted"/>
<feature type="transmembrane region" description="Helical" evidence="1">
    <location>
        <begin position="139"/>
        <end position="160"/>
    </location>
</feature>
<comment type="caution">
    <text evidence="2">The sequence shown here is derived from an EMBL/GenBank/DDBJ whole genome shotgun (WGS) entry which is preliminary data.</text>
</comment>
<dbReference type="RefSeq" id="WP_330797168.1">
    <property type="nucleotide sequence ID" value="NZ_JAZEWV010000015.1"/>
</dbReference>
<keyword evidence="3" id="KW-1185">Reference proteome</keyword>
<dbReference type="EMBL" id="JAZEWV010000015">
    <property type="protein sequence ID" value="MEE4544177.1"/>
    <property type="molecule type" value="Genomic_DNA"/>
</dbReference>
<keyword evidence="1" id="KW-0472">Membrane</keyword>
<sequence length="177" mass="19835">MSAKWDVRDIIRANFRTYRNNTTDKVMVSDYIAFVIAPLAIALTCSFMAHFKHFKLLDVSRLVGGIGIFTGLLFGLLTNVFTLSLRVQRDEGLTRDHELVVQVKELFANVSWSVIVGLTLVVAMVAASVTHKSTQPVGAAWTGVLTFLFLHLVMTVFMALKRLWFAHSKIARLPPKK</sequence>
<feature type="transmembrane region" description="Helical" evidence="1">
    <location>
        <begin position="106"/>
        <end position="127"/>
    </location>
</feature>
<feature type="transmembrane region" description="Helical" evidence="1">
    <location>
        <begin position="63"/>
        <end position="85"/>
    </location>
</feature>